<dbReference type="CDD" id="cd16411">
    <property type="entry name" value="ParB_N_like"/>
    <property type="match status" value="1"/>
</dbReference>
<dbReference type="PANTHER" id="PTHR33375:SF1">
    <property type="entry name" value="CHROMOSOME-PARTITIONING PROTEIN PARB-RELATED"/>
    <property type="match status" value="1"/>
</dbReference>
<feature type="domain" description="ParB-like N-terminal" evidence="2">
    <location>
        <begin position="15"/>
        <end position="106"/>
    </location>
</feature>
<comment type="caution">
    <text evidence="3">The sequence shown here is derived from an EMBL/GenBank/DDBJ whole genome shotgun (WGS) entry which is preliminary data.</text>
</comment>
<gene>
    <name evidence="3" type="ORF">HAP48_000885</name>
</gene>
<dbReference type="Pfam" id="PF02195">
    <property type="entry name" value="ParB_N"/>
    <property type="match status" value="1"/>
</dbReference>
<feature type="region of interest" description="Disordered" evidence="1">
    <location>
        <begin position="212"/>
        <end position="232"/>
    </location>
</feature>
<dbReference type="GO" id="GO:0007059">
    <property type="term" value="P:chromosome segregation"/>
    <property type="evidence" value="ECO:0007669"/>
    <property type="project" value="TreeGrafter"/>
</dbReference>
<dbReference type="SUPFAM" id="SSF109709">
    <property type="entry name" value="KorB DNA-binding domain-like"/>
    <property type="match status" value="1"/>
</dbReference>
<dbReference type="Gene3D" id="3.90.1530.30">
    <property type="match status" value="1"/>
</dbReference>
<accession>A0A973VTU7</accession>
<dbReference type="Gene3D" id="1.10.10.2830">
    <property type="match status" value="1"/>
</dbReference>
<dbReference type="RefSeq" id="WP_166212399.1">
    <property type="nucleotide sequence ID" value="NZ_CP088285.1"/>
</dbReference>
<sequence>MNSHVASSYLRREIKIIPIDQIRILNPRARSQRHFREIVNSIASVGLKRPVTVSSRTSEADPCQYDLVCGQGRIEAFTQLGQREIPAIVIDADESDCLVMSLVENCARRQHRAIDLLQDITTLRGRGYDDREIAEKIGVTVDYVRMISSLLENGEERLVNAVEIGVLPLNMAIEIAKCDDNEVQRALAQAYSDKKLRGKKLVAVRRLIEQRQRRGKHLHGQSFGRRETSKRPLTSESMIRVYRQEADRQRLLIKKAEVTQNRLLFIVEAIRALSEDKEFVRILQSEELALMPSILQERLAAGTGV</sequence>
<proteinExistence type="predicted"/>
<dbReference type="InterPro" id="IPR050336">
    <property type="entry name" value="Chromosome_partition/occlusion"/>
</dbReference>
<evidence type="ECO:0000313" key="3">
    <source>
        <dbReference type="EMBL" id="NVI41671.1"/>
    </source>
</evidence>
<dbReference type="InterPro" id="IPR003115">
    <property type="entry name" value="ParB_N"/>
</dbReference>
<reference evidence="3" key="1">
    <citation type="submission" date="2020-06" db="EMBL/GenBank/DDBJ databases">
        <title>Whole Genome Sequence of Bradyrhizobium sp. Strain 1S1.</title>
        <authorList>
            <person name="Bromfield E.S.P."/>
            <person name="Cloutier S."/>
        </authorList>
    </citation>
    <scope>NUCLEOTIDE SEQUENCE [LARGE SCALE GENOMIC DNA]</scope>
    <source>
        <strain evidence="3">1S1</strain>
    </source>
</reference>
<dbReference type="PANTHER" id="PTHR33375">
    <property type="entry name" value="CHROMOSOME-PARTITIONING PROTEIN PARB-RELATED"/>
    <property type="match status" value="1"/>
</dbReference>
<evidence type="ECO:0000256" key="1">
    <source>
        <dbReference type="SAM" id="MobiDB-lite"/>
    </source>
</evidence>
<dbReference type="AlphaFoldDB" id="A0A973VTU7"/>
<organism evidence="3">
    <name type="scientific">Bradyrhizobium septentrionale</name>
    <dbReference type="NCBI Taxonomy" id="1404411"/>
    <lineage>
        <taxon>Bacteria</taxon>
        <taxon>Pseudomonadati</taxon>
        <taxon>Pseudomonadota</taxon>
        <taxon>Alphaproteobacteria</taxon>
        <taxon>Hyphomicrobiales</taxon>
        <taxon>Nitrobacteraceae</taxon>
        <taxon>Bradyrhizobium</taxon>
    </lineage>
</organism>
<evidence type="ECO:0000259" key="2">
    <source>
        <dbReference type="SMART" id="SM00470"/>
    </source>
</evidence>
<dbReference type="InterPro" id="IPR011111">
    <property type="entry name" value="Plasmid_RepB"/>
</dbReference>
<dbReference type="SMART" id="SM00470">
    <property type="entry name" value="ParB"/>
    <property type="match status" value="1"/>
</dbReference>
<dbReference type="InterPro" id="IPR036086">
    <property type="entry name" value="ParB/Sulfiredoxin_sf"/>
</dbReference>
<dbReference type="EMBL" id="JAAOLE020000001">
    <property type="protein sequence ID" value="NVI41671.1"/>
    <property type="molecule type" value="Genomic_DNA"/>
</dbReference>
<dbReference type="Pfam" id="PF07506">
    <property type="entry name" value="RepB"/>
    <property type="match status" value="1"/>
</dbReference>
<dbReference type="SUPFAM" id="SSF110849">
    <property type="entry name" value="ParB/Sulfiredoxin"/>
    <property type="match status" value="1"/>
</dbReference>
<protein>
    <submittedName>
        <fullName evidence="3">ParB N-terminal domain-containing protein</fullName>
    </submittedName>
</protein>
<dbReference type="GO" id="GO:0005694">
    <property type="term" value="C:chromosome"/>
    <property type="evidence" value="ECO:0007669"/>
    <property type="project" value="TreeGrafter"/>
</dbReference>
<name>A0A973VTU7_9BRAD</name>